<accession>A0A494XAA5</accession>
<dbReference type="OrthoDB" id="9119769at2"/>
<protein>
    <submittedName>
        <fullName evidence="1">Uncharacterized protein</fullName>
    </submittedName>
</protein>
<comment type="caution">
    <text evidence="1">The sequence shown here is derived from an EMBL/GenBank/DDBJ whole genome shotgun (WGS) entry which is preliminary data.</text>
</comment>
<sequence>MTRVVTYSPYVSGAYLKTTLNTPLQVSPARLASEPCPARSASMYGAGGFAVGLAVDRAFSSQPTPSDGLADADAEGVEPAGRDEAEFPADVFDSGDVLQSEANVHIKFLRVLLPLAKRVLVHAVRRGCANAEHAESFGVYMLDHDGNEHLILEFFQASSAVYAAMRMGQTYRLGVEFGNFSRPKCVT</sequence>
<dbReference type="AlphaFoldDB" id="A0A494XAA5"/>
<organism evidence="1 2">
    <name type="scientific">Trinickia fusca</name>
    <dbReference type="NCBI Taxonomy" id="2419777"/>
    <lineage>
        <taxon>Bacteria</taxon>
        <taxon>Pseudomonadati</taxon>
        <taxon>Pseudomonadota</taxon>
        <taxon>Betaproteobacteria</taxon>
        <taxon>Burkholderiales</taxon>
        <taxon>Burkholderiaceae</taxon>
        <taxon>Trinickia</taxon>
    </lineage>
</organism>
<evidence type="ECO:0000313" key="1">
    <source>
        <dbReference type="EMBL" id="RKP47410.1"/>
    </source>
</evidence>
<gene>
    <name evidence="1" type="ORF">D7S89_14230</name>
</gene>
<keyword evidence="2" id="KW-1185">Reference proteome</keyword>
<evidence type="ECO:0000313" key="2">
    <source>
        <dbReference type="Proteomes" id="UP000280434"/>
    </source>
</evidence>
<reference evidence="1 2" key="1">
    <citation type="submission" date="2018-10" db="EMBL/GenBank/DDBJ databases">
        <title>Paraburkholderia sp. 7MK8-2, isolated from soil.</title>
        <authorList>
            <person name="Gao Z.-H."/>
            <person name="Qiu L.-H."/>
        </authorList>
    </citation>
    <scope>NUCLEOTIDE SEQUENCE [LARGE SCALE GENOMIC DNA]</scope>
    <source>
        <strain evidence="1 2">7MK8-2</strain>
    </source>
</reference>
<proteinExistence type="predicted"/>
<dbReference type="Proteomes" id="UP000280434">
    <property type="component" value="Unassembled WGS sequence"/>
</dbReference>
<dbReference type="RefSeq" id="WP_121278359.1">
    <property type="nucleotide sequence ID" value="NZ_RBZV01000005.1"/>
</dbReference>
<dbReference type="EMBL" id="RBZV01000005">
    <property type="protein sequence ID" value="RKP47410.1"/>
    <property type="molecule type" value="Genomic_DNA"/>
</dbReference>
<name>A0A494XAA5_9BURK</name>